<gene>
    <name evidence="2" type="ORF">L2111_22960</name>
</gene>
<evidence type="ECO:0000256" key="1">
    <source>
        <dbReference type="SAM" id="SignalP"/>
    </source>
</evidence>
<comment type="caution">
    <text evidence="2">The sequence shown here is derived from an EMBL/GenBank/DDBJ whole genome shotgun (WGS) entry which is preliminary data.</text>
</comment>
<dbReference type="RefSeq" id="WP_181510464.1">
    <property type="nucleotide sequence ID" value="NZ_JAKIHW010000040.1"/>
</dbReference>
<evidence type="ECO:0008006" key="4">
    <source>
        <dbReference type="Google" id="ProtNLM"/>
    </source>
</evidence>
<protein>
    <recommendedName>
        <fullName evidence="4">Fimbrial protein</fullName>
    </recommendedName>
</protein>
<evidence type="ECO:0000313" key="2">
    <source>
        <dbReference type="EMBL" id="MDE9620911.1"/>
    </source>
</evidence>
<feature type="chain" id="PRO_5040926223" description="Fimbrial protein" evidence="1">
    <location>
        <begin position="23"/>
        <end position="421"/>
    </location>
</feature>
<dbReference type="Proteomes" id="UP001147005">
    <property type="component" value="Unassembled WGS sequence"/>
</dbReference>
<dbReference type="AlphaFoldDB" id="A0A9X4JNR8"/>
<keyword evidence="1" id="KW-0732">Signal</keyword>
<name>A0A9X4JNR8_9ENTR</name>
<organism evidence="2 3">
    <name type="scientific">Citrobacter portucalensis</name>
    <dbReference type="NCBI Taxonomy" id="1639133"/>
    <lineage>
        <taxon>Bacteria</taxon>
        <taxon>Pseudomonadati</taxon>
        <taxon>Pseudomonadota</taxon>
        <taxon>Gammaproteobacteria</taxon>
        <taxon>Enterobacterales</taxon>
        <taxon>Enterobacteriaceae</taxon>
        <taxon>Citrobacter</taxon>
        <taxon>Citrobacter freundii complex</taxon>
    </lineage>
</organism>
<evidence type="ECO:0000313" key="3">
    <source>
        <dbReference type="Proteomes" id="UP001147005"/>
    </source>
</evidence>
<reference evidence="2" key="1">
    <citation type="submission" date="2022-01" db="EMBL/GenBank/DDBJ databases">
        <title>Genetic Characterization of Carbapenem-resistant Citrobacter spp. from China: a multicenter study.</title>
        <authorList>
            <person name="Ye L."/>
        </authorList>
    </citation>
    <scope>NUCLEOTIDE SEQUENCE</scope>
    <source>
        <strain evidence="2">IR5432</strain>
    </source>
</reference>
<accession>A0A9X4JNR8</accession>
<dbReference type="EMBL" id="JAKIHW010000040">
    <property type="protein sequence ID" value="MDE9620911.1"/>
    <property type="molecule type" value="Genomic_DNA"/>
</dbReference>
<sequence>MIPTLRILTLYTLLTVALCTQAASIDITASFNPSIANPENNEFTNTTPQSGFCANSPSSCIGFHGIKLPLSAYTSKPITPNSSIRDGVFFRIPSAIRRISLLNETTGEYATVFFRTNLISVRYTPNTGGTSTWGLSGKDSIGYPENTSQNGCSSSSGTGDVLSSGEKWAEFGWFIGTNSLGCYRLSGITRQHVEYSDISIGYKLQAPNPLKMSAGIYTGEYTFMVGAGQDFDFGDNFLVSDTLLTVKFKLTVTHELKLTVLPDDQNVALQPCATSSVCSEDDGKANWERWMVSRIPPALTGRSSFYLSSSGTFTVHLACEQQIGSDCALKSDRMPSQQVPVRTLLTLPSNIVDNATGSTIVKQTLQTSNDKKQTFATKSFGQNKKGSIDFMVSNKDVETMLKTRPDTYRGAVTIIFDPTID</sequence>
<proteinExistence type="predicted"/>
<feature type="signal peptide" evidence="1">
    <location>
        <begin position="1"/>
        <end position="22"/>
    </location>
</feature>